<dbReference type="SUPFAM" id="SSF52335">
    <property type="entry name" value="Methylglyoxal synthase-like"/>
    <property type="match status" value="1"/>
</dbReference>
<gene>
    <name evidence="1" type="ORF">LCGC14_1086540</name>
</gene>
<comment type="caution">
    <text evidence="1">The sequence shown here is derived from an EMBL/GenBank/DDBJ whole genome shotgun (WGS) entry which is preliminary data.</text>
</comment>
<proteinExistence type="predicted"/>
<reference evidence="1" key="1">
    <citation type="journal article" date="2015" name="Nature">
        <title>Complex archaea that bridge the gap between prokaryotes and eukaryotes.</title>
        <authorList>
            <person name="Spang A."/>
            <person name="Saw J.H."/>
            <person name="Jorgensen S.L."/>
            <person name="Zaremba-Niedzwiedzka K."/>
            <person name="Martijn J."/>
            <person name="Lind A.E."/>
            <person name="van Eijk R."/>
            <person name="Schleper C."/>
            <person name="Guy L."/>
            <person name="Ettema T.J."/>
        </authorList>
    </citation>
    <scope>NUCLEOTIDE SEQUENCE</scope>
</reference>
<accession>A0A0F9QJK9</accession>
<dbReference type="Gene3D" id="3.40.50.1380">
    <property type="entry name" value="Methylglyoxal synthase-like domain"/>
    <property type="match status" value="1"/>
</dbReference>
<protein>
    <submittedName>
        <fullName evidence="1">Uncharacterized protein</fullName>
    </submittedName>
</protein>
<feature type="non-terminal residue" evidence="1">
    <location>
        <position position="148"/>
    </location>
</feature>
<name>A0A0F9QJK9_9ZZZZ</name>
<dbReference type="AlphaFoldDB" id="A0A0F9QJK9"/>
<organism evidence="1">
    <name type="scientific">marine sediment metagenome</name>
    <dbReference type="NCBI Taxonomy" id="412755"/>
    <lineage>
        <taxon>unclassified sequences</taxon>
        <taxon>metagenomes</taxon>
        <taxon>ecological metagenomes</taxon>
    </lineage>
</organism>
<dbReference type="EMBL" id="LAZR01004794">
    <property type="protein sequence ID" value="KKN05513.1"/>
    <property type="molecule type" value="Genomic_DNA"/>
</dbReference>
<sequence length="148" mass="16736">MVATEGTTQYLHRHGFRVDAIGKVFKEKRNILEDIKEKKVGSGKVVLAGNLLEIFSLNKLKSLSAGGGWGSLTLTNPEDYETWQQNWNDNSEWNSENAFIPFYLFPDYKSSINSFTDDDGNVLTEGRLSELFLNKFGIDIEFLTSKST</sequence>
<dbReference type="InterPro" id="IPR036914">
    <property type="entry name" value="MGS-like_dom_sf"/>
</dbReference>
<evidence type="ECO:0000313" key="1">
    <source>
        <dbReference type="EMBL" id="KKN05513.1"/>
    </source>
</evidence>